<dbReference type="SUPFAM" id="SSF51735">
    <property type="entry name" value="NAD(P)-binding Rossmann-fold domains"/>
    <property type="match status" value="1"/>
</dbReference>
<comment type="cofactor">
    <cofactor evidence="7">
        <name>Mg(2+)</name>
        <dbReference type="ChEBI" id="CHEBI:18420"/>
    </cofactor>
    <cofactor evidence="7">
        <name>Mn(2+)</name>
        <dbReference type="ChEBI" id="CHEBI:29035"/>
    </cofactor>
    <text evidence="7">Divalent metal cations. Prefers magnesium or manganese.</text>
</comment>
<dbReference type="InterPro" id="IPR012302">
    <property type="entry name" value="Malic_NAD-bd"/>
</dbReference>
<keyword evidence="3 7" id="KW-0479">Metal-binding</keyword>
<organism evidence="10 12">
    <name type="scientific">Salinicoccus roseus</name>
    <dbReference type="NCBI Taxonomy" id="45670"/>
    <lineage>
        <taxon>Bacteria</taxon>
        <taxon>Bacillati</taxon>
        <taxon>Bacillota</taxon>
        <taxon>Bacilli</taxon>
        <taxon>Bacillales</taxon>
        <taxon>Staphylococcaceae</taxon>
        <taxon>Salinicoccus</taxon>
    </lineage>
</organism>
<dbReference type="SMART" id="SM01274">
    <property type="entry name" value="malic"/>
    <property type="match status" value="1"/>
</dbReference>
<reference evidence="13" key="2">
    <citation type="submission" date="2020-04" db="EMBL/GenBank/DDBJ databases">
        <title>Genome analysis and biological profiling of marine Cellulosimicrobium funkei MOSEL-ME6.</title>
        <authorList>
            <person name="Tanveer F."/>
            <person name="Xie Y."/>
            <person name="Shinwari Z.K."/>
        </authorList>
    </citation>
    <scope>NUCLEOTIDE SEQUENCE [LARGE SCALE GENOMIC DNA]</scope>
    <source>
        <strain evidence="13">MOSEL-ME25</strain>
    </source>
</reference>
<dbReference type="PANTHER" id="PTHR43237">
    <property type="entry name" value="NADP-DEPENDENT MALIC ENZYME"/>
    <property type="match status" value="1"/>
</dbReference>
<feature type="binding site" evidence="7">
    <location>
        <position position="134"/>
    </location>
    <ligand>
        <name>a divalent metal cation</name>
        <dbReference type="ChEBI" id="CHEBI:60240"/>
    </ligand>
</feature>
<dbReference type="Gene3D" id="3.40.50.10380">
    <property type="entry name" value="Malic enzyme, N-terminal domain"/>
    <property type="match status" value="1"/>
</dbReference>
<dbReference type="Proteomes" id="UP000527860">
    <property type="component" value="Unassembled WGS sequence"/>
</dbReference>
<feature type="domain" description="Malic enzyme NAD-binding" evidence="8">
    <location>
        <begin position="160"/>
        <end position="384"/>
    </location>
</feature>
<feature type="active site" description="Proton donor" evidence="5">
    <location>
        <position position="36"/>
    </location>
</feature>
<evidence type="ECO:0000256" key="3">
    <source>
        <dbReference type="ARBA" id="ARBA00022723"/>
    </source>
</evidence>
<feature type="binding site" evidence="7">
    <location>
        <position position="159"/>
    </location>
    <ligand>
        <name>a divalent metal cation</name>
        <dbReference type="ChEBI" id="CHEBI:60240"/>
    </ligand>
</feature>
<dbReference type="RefSeq" id="WP_040106740.1">
    <property type="nucleotide sequence ID" value="NZ_JABEVU030000001.1"/>
</dbReference>
<sequence>MSLRDDALEMHREKQGKLSVNSKVEIKDKEALSLAYSPGVAEPCKEIYEDERTVFDYTIKSNTVGVITDGSAVLGLGNIGAMASLPVMEGKSALFKNFAGVDSFPLALDTNDVDEIVRTVKLLTPVFGGINLEDISAPRCFEIEERLGRETDIPVFHDDQHGTAIVTLSGLMNALKLTGKSLNQIKVVLNGAGAAGVAIVKLLHSFGVNEMVMCDSRGAIYEGRPNGMNDVKKEVSRFTNYDHEEGDLSDVIKDADVFIGVSVAGALTKEMVESMADDPIIFAMANPNPEIMPEDAKDAGALVVGTGRSDFPNQINNVLAFPGIFRGALDVRATHINDEMKKAAVLAIADLIDEGDLHSDYVIPEPFNKEVAPNVARAVAAAAMETGVSRIKVDPDEVYDKARRLTL</sequence>
<dbReference type="EMBL" id="JXII01000009">
    <property type="protein sequence ID" value="KIH70100.1"/>
    <property type="molecule type" value="Genomic_DNA"/>
</dbReference>
<dbReference type="SMART" id="SM00919">
    <property type="entry name" value="Malic_M"/>
    <property type="match status" value="1"/>
</dbReference>
<dbReference type="FunFam" id="3.40.50.720:FF:000095">
    <property type="entry name" value="NADP-dependent malic enzyme"/>
    <property type="match status" value="1"/>
</dbReference>
<comment type="caution">
    <text evidence="10">The sequence shown here is derived from an EMBL/GenBank/DDBJ whole genome shotgun (WGS) entry which is preliminary data.</text>
</comment>
<evidence type="ECO:0000256" key="6">
    <source>
        <dbReference type="PIRSR" id="PIRSR000106-2"/>
    </source>
</evidence>
<comment type="similarity">
    <text evidence="2">Belongs to the malic enzymes family.</text>
</comment>
<dbReference type="GO" id="GO:0051287">
    <property type="term" value="F:NAD binding"/>
    <property type="evidence" value="ECO:0007669"/>
    <property type="project" value="InterPro"/>
</dbReference>
<dbReference type="InterPro" id="IPR036291">
    <property type="entry name" value="NAD(P)-bd_dom_sf"/>
</dbReference>
<dbReference type="InterPro" id="IPR037062">
    <property type="entry name" value="Malic_N_dom_sf"/>
</dbReference>
<dbReference type="EMBL" id="JABEVU030000001">
    <property type="protein sequence ID" value="MDB0581422.1"/>
    <property type="molecule type" value="Genomic_DNA"/>
</dbReference>
<reference evidence="10 12" key="1">
    <citation type="submission" date="2015-01" db="EMBL/GenBank/DDBJ databases">
        <title>Genome sequences of high lactate-tolerant strain Salinicoccus roseus W12 with industrial interest.</title>
        <authorList>
            <person name="Wang H."/>
            <person name="Yu B."/>
        </authorList>
    </citation>
    <scope>NUCLEOTIDE SEQUENCE [LARGE SCALE GENOMIC DNA]</scope>
    <source>
        <strain evidence="10 12">W12</strain>
    </source>
</reference>
<dbReference type="SUPFAM" id="SSF53223">
    <property type="entry name" value="Aminoacid dehydrogenase-like, N-terminal domain"/>
    <property type="match status" value="1"/>
</dbReference>
<evidence type="ECO:0000256" key="1">
    <source>
        <dbReference type="ARBA" id="ARBA00001936"/>
    </source>
</evidence>
<feature type="domain" description="Malic enzyme N-terminal" evidence="9">
    <location>
        <begin position="15"/>
        <end position="148"/>
    </location>
</feature>
<evidence type="ECO:0000313" key="12">
    <source>
        <dbReference type="Proteomes" id="UP000031546"/>
    </source>
</evidence>
<feature type="binding site" evidence="6">
    <location>
        <position position="316"/>
    </location>
    <ligand>
        <name>(S)-malate</name>
        <dbReference type="ChEBI" id="CHEBI:15589"/>
    </ligand>
</feature>
<evidence type="ECO:0000313" key="11">
    <source>
        <dbReference type="EMBL" id="MDB0581422.1"/>
    </source>
</evidence>
<dbReference type="PANTHER" id="PTHR43237:SF4">
    <property type="entry name" value="NADP-DEPENDENT MALIC ENZYME"/>
    <property type="match status" value="1"/>
</dbReference>
<feature type="active site" description="Proton acceptor" evidence="5">
    <location>
        <position position="91"/>
    </location>
</feature>
<comment type="cofactor">
    <cofactor evidence="1">
        <name>Mn(2+)</name>
        <dbReference type="ChEBI" id="CHEBI:29035"/>
    </cofactor>
</comment>
<dbReference type="CDD" id="cd05311">
    <property type="entry name" value="NAD_bind_2_malic_enz"/>
    <property type="match status" value="1"/>
</dbReference>
<proteinExistence type="inferred from homology"/>
<dbReference type="InterPro" id="IPR015884">
    <property type="entry name" value="Malic_enzyme_CS"/>
</dbReference>
<feature type="binding site" evidence="7">
    <location>
        <position position="133"/>
    </location>
    <ligand>
        <name>a divalent metal cation</name>
        <dbReference type="ChEBI" id="CHEBI:60240"/>
    </ligand>
</feature>
<dbReference type="InterPro" id="IPR051674">
    <property type="entry name" value="Malate_Decarboxylase"/>
</dbReference>
<protein>
    <submittedName>
        <fullName evidence="10">Malate dehydrogenase</fullName>
    </submittedName>
    <submittedName>
        <fullName evidence="11">NADP-dependent malic enzyme</fullName>
    </submittedName>
</protein>
<evidence type="ECO:0000256" key="7">
    <source>
        <dbReference type="PIRSR" id="PIRSR000106-3"/>
    </source>
</evidence>
<dbReference type="Gene3D" id="3.40.50.720">
    <property type="entry name" value="NAD(P)-binding Rossmann-like Domain"/>
    <property type="match status" value="1"/>
</dbReference>
<name>A0A0C2H8D4_9STAP</name>
<dbReference type="GO" id="GO:0016616">
    <property type="term" value="F:oxidoreductase activity, acting on the CH-OH group of donors, NAD or NADP as acceptor"/>
    <property type="evidence" value="ECO:0007669"/>
    <property type="project" value="InterPro"/>
</dbReference>
<evidence type="ECO:0000256" key="5">
    <source>
        <dbReference type="PIRSR" id="PIRSR000106-1"/>
    </source>
</evidence>
<gene>
    <name evidence="11" type="ORF">F7P68_0012885</name>
    <name evidence="10" type="ORF">SN16_11460</name>
</gene>
<dbReference type="PIRSF" id="PIRSF000106">
    <property type="entry name" value="ME"/>
    <property type="match status" value="1"/>
</dbReference>
<dbReference type="InterPro" id="IPR045213">
    <property type="entry name" value="Malic_NAD-bd_bact_type"/>
</dbReference>
<reference evidence="11 13" key="4">
    <citation type="submission" date="2022-12" db="EMBL/GenBank/DDBJ databases">
        <title>Genome analysis and biological profiling of marine Salinicoccus roseus MOSEL-ME25.</title>
        <authorList>
            <person name="Mirza F.T."/>
            <person name="Xie Y."/>
            <person name="Shinwari Z.K."/>
        </authorList>
    </citation>
    <scope>NUCLEOTIDE SEQUENCE [LARGE SCALE GENOMIC DNA]</scope>
    <source>
        <strain evidence="11 13">MOSEL-ME25</strain>
    </source>
</reference>
<evidence type="ECO:0000313" key="10">
    <source>
        <dbReference type="EMBL" id="KIH70100.1"/>
    </source>
</evidence>
<dbReference type="OrthoDB" id="9805787at2"/>
<dbReference type="InterPro" id="IPR012301">
    <property type="entry name" value="Malic_N_dom"/>
</dbReference>
<reference evidence="11" key="3">
    <citation type="submission" date="2020-04" db="EMBL/GenBank/DDBJ databases">
        <authorList>
            <person name="Tanveer F."/>
            <person name="Xie Y."/>
            <person name="Shinwari Z.K."/>
        </authorList>
    </citation>
    <scope>NUCLEOTIDE SEQUENCE</scope>
    <source>
        <strain evidence="11">MOSEL-ME25</strain>
    </source>
</reference>
<dbReference type="STRING" id="45670.SN16_11460"/>
<dbReference type="PROSITE" id="PS00331">
    <property type="entry name" value="MALIC_ENZYMES"/>
    <property type="match status" value="1"/>
</dbReference>
<evidence type="ECO:0000256" key="4">
    <source>
        <dbReference type="ARBA" id="ARBA00023002"/>
    </source>
</evidence>
<dbReference type="InterPro" id="IPR001891">
    <property type="entry name" value="Malic_OxRdtase"/>
</dbReference>
<dbReference type="InterPro" id="IPR046346">
    <property type="entry name" value="Aminoacid_DH-like_N_sf"/>
</dbReference>
<evidence type="ECO:0000259" key="9">
    <source>
        <dbReference type="SMART" id="SM01274"/>
    </source>
</evidence>
<dbReference type="GeneID" id="77846158"/>
<dbReference type="Pfam" id="PF03949">
    <property type="entry name" value="Malic_M"/>
    <property type="match status" value="1"/>
</dbReference>
<dbReference type="AlphaFoldDB" id="A0A0C2H8D4"/>
<dbReference type="Proteomes" id="UP000031546">
    <property type="component" value="Unassembled WGS sequence"/>
</dbReference>
<accession>A0A0C2H8D4</accession>
<keyword evidence="13" id="KW-1185">Reference proteome</keyword>
<dbReference type="GO" id="GO:0004470">
    <property type="term" value="F:malic enzyme activity"/>
    <property type="evidence" value="ECO:0007669"/>
    <property type="project" value="InterPro"/>
</dbReference>
<dbReference type="FunFam" id="3.40.50.10380:FF:000003">
    <property type="entry name" value="NADP-dependent malic enzyme"/>
    <property type="match status" value="1"/>
</dbReference>
<evidence type="ECO:0000256" key="2">
    <source>
        <dbReference type="ARBA" id="ARBA00008785"/>
    </source>
</evidence>
<dbReference type="GO" id="GO:0046872">
    <property type="term" value="F:metal ion binding"/>
    <property type="evidence" value="ECO:0007669"/>
    <property type="project" value="UniProtKB-KW"/>
</dbReference>
<evidence type="ECO:0000259" key="8">
    <source>
        <dbReference type="SMART" id="SM00919"/>
    </source>
</evidence>
<dbReference type="Pfam" id="PF00390">
    <property type="entry name" value="malic"/>
    <property type="match status" value="1"/>
</dbReference>
<keyword evidence="4" id="KW-0560">Oxidoreductase</keyword>
<evidence type="ECO:0000313" key="13">
    <source>
        <dbReference type="Proteomes" id="UP000527860"/>
    </source>
</evidence>
<feature type="binding site" evidence="6">
    <location>
        <position position="286"/>
    </location>
    <ligand>
        <name>(S)-malate</name>
        <dbReference type="ChEBI" id="CHEBI:15589"/>
    </ligand>
</feature>